<evidence type="ECO:0000313" key="1">
    <source>
        <dbReference type="EMBL" id="RDL42709.1"/>
    </source>
</evidence>
<protein>
    <submittedName>
        <fullName evidence="1">Uncharacterized protein</fullName>
    </submittedName>
</protein>
<reference evidence="1 2" key="1">
    <citation type="submission" date="2018-06" db="EMBL/GenBank/DDBJ databases">
        <title>Marinomonas sp. YLB-05 draft genome sequence.</title>
        <authorList>
            <person name="Yu L."/>
            <person name="Tang X."/>
        </authorList>
    </citation>
    <scope>NUCLEOTIDE SEQUENCE [LARGE SCALE GENOMIC DNA]</scope>
    <source>
        <strain evidence="1 2">YLB-05</strain>
    </source>
</reference>
<dbReference type="EMBL" id="QKRA01000015">
    <property type="protein sequence ID" value="RDL42709.1"/>
    <property type="molecule type" value="Genomic_DNA"/>
</dbReference>
<name>A0A370U4K3_9GAMM</name>
<evidence type="ECO:0000313" key="2">
    <source>
        <dbReference type="Proteomes" id="UP000254326"/>
    </source>
</evidence>
<dbReference type="Proteomes" id="UP000254326">
    <property type="component" value="Unassembled WGS sequence"/>
</dbReference>
<accession>A0A370U4K3</accession>
<proteinExistence type="predicted"/>
<gene>
    <name evidence="1" type="ORF">DN730_17925</name>
</gene>
<dbReference type="AlphaFoldDB" id="A0A370U4K3"/>
<comment type="caution">
    <text evidence="1">The sequence shown here is derived from an EMBL/GenBank/DDBJ whole genome shotgun (WGS) entry which is preliminary data.</text>
</comment>
<organism evidence="1 2">
    <name type="scientific">Marinomonas piezotolerans</name>
    <dbReference type="NCBI Taxonomy" id="2213058"/>
    <lineage>
        <taxon>Bacteria</taxon>
        <taxon>Pseudomonadati</taxon>
        <taxon>Pseudomonadota</taxon>
        <taxon>Gammaproteobacteria</taxon>
        <taxon>Oceanospirillales</taxon>
        <taxon>Oceanospirillaceae</taxon>
        <taxon>Marinomonas</taxon>
    </lineage>
</organism>
<sequence>MIAKSMSFEAYGDKEKSEKFVARQVHRLTKLGLLTSHGSRNSRWYEPSESLKKLVSDFSTEEPLNSKAVLDELTLDEARLENEVSLALSELEEMRVLSVRFPILSADAEGMISNERSRITTLYGKLSAVRKLKASAERLEAKQC</sequence>
<keyword evidence="2" id="KW-1185">Reference proteome</keyword>